<dbReference type="EMBL" id="JARRAF010000002">
    <property type="protein sequence ID" value="MDK2122912.1"/>
    <property type="molecule type" value="Genomic_DNA"/>
</dbReference>
<evidence type="ECO:0000313" key="1">
    <source>
        <dbReference type="EMBL" id="MDK2122912.1"/>
    </source>
</evidence>
<organism evidence="1 2">
    <name type="scientific">Parachitinimonas caeni</name>
    <dbReference type="NCBI Taxonomy" id="3031301"/>
    <lineage>
        <taxon>Bacteria</taxon>
        <taxon>Pseudomonadati</taxon>
        <taxon>Pseudomonadota</taxon>
        <taxon>Betaproteobacteria</taxon>
        <taxon>Neisseriales</taxon>
        <taxon>Chitinibacteraceae</taxon>
        <taxon>Parachitinimonas</taxon>
    </lineage>
</organism>
<dbReference type="RefSeq" id="WP_284099199.1">
    <property type="nucleotide sequence ID" value="NZ_JARRAF010000002.1"/>
</dbReference>
<sequence length="503" mass="56602">MDWNQTANQFLDAYANQREVEGGVLFFKALQQARLDYTPESLDRLDALLDQIREKAPLSSDDFFSKIPQRNFALLITFYIGEYLARRIGQPLDWADYEQTMARQPASFKMDPGFFSYVIGYTHGALCMPLSYLARRLFLPDQMQPARDFVVSMLDVVQSQQRRDPNAWPAVMLRLFAENDYIEGNLSFRQALGRLHLDYSLQSLERLDALLKRIRAELQPDYVEFVNKPESANFVHLLAYYFAATVARHGPYPQKWLAYQQAVQMGASLPAAFETTHVCLLGHALYTPLATITSALFDDDPDNGLARQAAAILHENTDRLVIVPQPGGQSAPAGSPFPDGLIKAFEQLGWMAAFGIFMAAGGQAISPTLLRPGANDENVLVSDPFSNPDELMENYHQQLASNPHQLPFQVLIYDAYGYLPTGRTDSAILELVAYHPKPAKLTLSVPYRAANRQSGFRIHAPVLLGSSLSDEFNADIFAHIYRGIYSFQNNEFHWDNILGFNDA</sequence>
<keyword evidence="2" id="KW-1185">Reference proteome</keyword>
<proteinExistence type="predicted"/>
<gene>
    <name evidence="1" type="ORF">PZA18_02475</name>
</gene>
<name>A0ABT7DS67_9NEIS</name>
<evidence type="ECO:0000313" key="2">
    <source>
        <dbReference type="Proteomes" id="UP001172778"/>
    </source>
</evidence>
<reference evidence="1" key="1">
    <citation type="submission" date="2023-03" db="EMBL/GenBank/DDBJ databases">
        <title>Chitinimonas shenzhenensis gen. nov., sp. nov., a novel member of family Burkholderiaceae isolated from activated sludge collected in Shen Zhen, China.</title>
        <authorList>
            <person name="Wang X."/>
        </authorList>
    </citation>
    <scope>NUCLEOTIDE SEQUENCE</scope>
    <source>
        <strain evidence="1">DQS-5</strain>
    </source>
</reference>
<dbReference type="Proteomes" id="UP001172778">
    <property type="component" value="Unassembled WGS sequence"/>
</dbReference>
<accession>A0ABT7DS67</accession>
<protein>
    <submittedName>
        <fullName evidence="1">Uncharacterized protein</fullName>
    </submittedName>
</protein>
<comment type="caution">
    <text evidence="1">The sequence shown here is derived from an EMBL/GenBank/DDBJ whole genome shotgun (WGS) entry which is preliminary data.</text>
</comment>